<evidence type="ECO:0008006" key="2">
    <source>
        <dbReference type="Google" id="ProtNLM"/>
    </source>
</evidence>
<organism evidence="1">
    <name type="scientific">Manihot esculenta</name>
    <name type="common">Cassava</name>
    <name type="synonym">Jatropha manihot</name>
    <dbReference type="NCBI Taxonomy" id="3983"/>
    <lineage>
        <taxon>Eukaryota</taxon>
        <taxon>Viridiplantae</taxon>
        <taxon>Streptophyta</taxon>
        <taxon>Embryophyta</taxon>
        <taxon>Tracheophyta</taxon>
        <taxon>Spermatophyta</taxon>
        <taxon>Magnoliopsida</taxon>
        <taxon>eudicotyledons</taxon>
        <taxon>Gunneridae</taxon>
        <taxon>Pentapetalae</taxon>
        <taxon>rosids</taxon>
        <taxon>fabids</taxon>
        <taxon>Malpighiales</taxon>
        <taxon>Euphorbiaceae</taxon>
        <taxon>Crotonoideae</taxon>
        <taxon>Manihoteae</taxon>
        <taxon>Manihot</taxon>
    </lineage>
</organism>
<dbReference type="AlphaFoldDB" id="A0A2C9VBL4"/>
<gene>
    <name evidence="1" type="ORF">MANES_09G172700</name>
</gene>
<dbReference type="EMBL" id="CM004395">
    <property type="protein sequence ID" value="OAY42347.1"/>
    <property type="molecule type" value="Genomic_DNA"/>
</dbReference>
<protein>
    <recommendedName>
        <fullName evidence="2">Reverse transcriptase domain-containing protein</fullName>
    </recommendedName>
</protein>
<dbReference type="PROSITE" id="PS51257">
    <property type="entry name" value="PROKAR_LIPOPROTEIN"/>
    <property type="match status" value="1"/>
</dbReference>
<sequence length="98" mass="11608">MEFYPKRNMQQKVHLLPYLFASCMEHLAHSIQKAIAAYLWLPFKLTKTRPLLSHLFFEDDLILFGVIEDFYACLSLKISTMKTKVYFSRNVSNQSRMI</sequence>
<proteinExistence type="predicted"/>
<evidence type="ECO:0000313" key="1">
    <source>
        <dbReference type="EMBL" id="OAY42347.1"/>
    </source>
</evidence>
<reference evidence="1" key="1">
    <citation type="submission" date="2016-02" db="EMBL/GenBank/DDBJ databases">
        <title>WGS assembly of Manihot esculenta.</title>
        <authorList>
            <person name="Bredeson J.V."/>
            <person name="Prochnik S.E."/>
            <person name="Lyons J.B."/>
            <person name="Schmutz J."/>
            <person name="Grimwood J."/>
            <person name="Vrebalov J."/>
            <person name="Bart R.S."/>
            <person name="Amuge T."/>
            <person name="Ferguson M.E."/>
            <person name="Green R."/>
            <person name="Putnam N."/>
            <person name="Stites J."/>
            <person name="Rounsley S."/>
            <person name="Rokhsar D.S."/>
        </authorList>
    </citation>
    <scope>NUCLEOTIDE SEQUENCE [LARGE SCALE GENOMIC DNA]</scope>
    <source>
        <tissue evidence="1">Leaf</tissue>
    </source>
</reference>
<name>A0A2C9VBL4_MANES</name>
<accession>A0A2C9VBL4</accession>